<dbReference type="AlphaFoldDB" id="A0A3B0VSH9"/>
<dbReference type="EMBL" id="UOEU01001070">
    <property type="protein sequence ID" value="VAW43360.1"/>
    <property type="molecule type" value="Genomic_DNA"/>
</dbReference>
<organism evidence="1">
    <name type="scientific">hydrothermal vent metagenome</name>
    <dbReference type="NCBI Taxonomy" id="652676"/>
    <lineage>
        <taxon>unclassified sequences</taxon>
        <taxon>metagenomes</taxon>
        <taxon>ecological metagenomes</taxon>
    </lineage>
</organism>
<accession>A0A3B0VSH9</accession>
<sequence length="171" mass="19597">MNHRQISNGRIGIYYLMALFALGALLLFLLSPRSTNADDLDLPPRENPDADVAIEANGLGARVHLQGYFSQDWPWETMHWQEDLWLKVQWYDEDGVWQDVDGWQGTFEAIQQGEDWMGVKEIWLADAHLGTGPYRWQIVERSNGRLLTTSDPFYMPSKGGDLMAVDIMVKP</sequence>
<gene>
    <name evidence="1" type="ORF">MNBD_CHLOROFLEXI01-2721</name>
</gene>
<protein>
    <submittedName>
        <fullName evidence="1">Uncharacterized protein</fullName>
    </submittedName>
</protein>
<name>A0A3B0VSH9_9ZZZZ</name>
<evidence type="ECO:0000313" key="1">
    <source>
        <dbReference type="EMBL" id="VAW43360.1"/>
    </source>
</evidence>
<reference evidence="1" key="1">
    <citation type="submission" date="2018-06" db="EMBL/GenBank/DDBJ databases">
        <authorList>
            <person name="Zhirakovskaya E."/>
        </authorList>
    </citation>
    <scope>NUCLEOTIDE SEQUENCE</scope>
</reference>
<proteinExistence type="predicted"/>